<organism evidence="6 7">
    <name type="scientific">Polistes dominula</name>
    <name type="common">European paper wasp</name>
    <name type="synonym">Vespa dominula</name>
    <dbReference type="NCBI Taxonomy" id="743375"/>
    <lineage>
        <taxon>Eukaryota</taxon>
        <taxon>Metazoa</taxon>
        <taxon>Ecdysozoa</taxon>
        <taxon>Arthropoda</taxon>
        <taxon>Hexapoda</taxon>
        <taxon>Insecta</taxon>
        <taxon>Pterygota</taxon>
        <taxon>Neoptera</taxon>
        <taxon>Endopterygota</taxon>
        <taxon>Hymenoptera</taxon>
        <taxon>Apocrita</taxon>
        <taxon>Aculeata</taxon>
        <taxon>Vespoidea</taxon>
        <taxon>Vespidae</taxon>
        <taxon>Polistinae</taxon>
        <taxon>Polistini</taxon>
        <taxon>Polistes</taxon>
    </lineage>
</organism>
<evidence type="ECO:0000256" key="5">
    <source>
        <dbReference type="SAM" id="Coils"/>
    </source>
</evidence>
<dbReference type="InterPro" id="IPR010591">
    <property type="entry name" value="ATP11"/>
</dbReference>
<name>A0ABM1IQ27_POLDO</name>
<evidence type="ECO:0000313" key="7">
    <source>
        <dbReference type="RefSeq" id="XP_015182314.1"/>
    </source>
</evidence>
<gene>
    <name evidence="7" type="primary">LOC107069483</name>
</gene>
<dbReference type="PANTHER" id="PTHR13126:SF0">
    <property type="entry name" value="ATP SYNTHASE MITOCHONDRIAL F1 COMPLEX ASSEMBLY FACTOR 1"/>
    <property type="match status" value="1"/>
</dbReference>
<dbReference type="Pfam" id="PF06644">
    <property type="entry name" value="ATP11"/>
    <property type="match status" value="1"/>
</dbReference>
<accession>A0ABM1IQ27</accession>
<keyword evidence="6" id="KW-1185">Reference proteome</keyword>
<evidence type="ECO:0000256" key="2">
    <source>
        <dbReference type="ARBA" id="ARBA00009116"/>
    </source>
</evidence>
<dbReference type="Proteomes" id="UP000694924">
    <property type="component" value="Unplaced"/>
</dbReference>
<reference evidence="7" key="1">
    <citation type="submission" date="2025-08" db="UniProtKB">
        <authorList>
            <consortium name="RefSeq"/>
        </authorList>
    </citation>
    <scope>IDENTIFICATION</scope>
    <source>
        <tissue evidence="7">Whole body</tissue>
    </source>
</reference>
<evidence type="ECO:0000313" key="6">
    <source>
        <dbReference type="Proteomes" id="UP000694924"/>
    </source>
</evidence>
<feature type="coiled-coil region" evidence="5">
    <location>
        <begin position="61"/>
        <end position="92"/>
    </location>
</feature>
<evidence type="ECO:0000256" key="4">
    <source>
        <dbReference type="ARBA" id="ARBA00023128"/>
    </source>
</evidence>
<keyword evidence="3" id="KW-0809">Transit peptide</keyword>
<keyword evidence="4" id="KW-0496">Mitochondrion</keyword>
<comment type="subcellular location">
    <subcellularLocation>
        <location evidence="1">Mitochondrion</location>
    </subcellularLocation>
</comment>
<protein>
    <submittedName>
        <fullName evidence="7">ATP synthase mitochondrial F1 complex assembly factor 1</fullName>
    </submittedName>
</protein>
<evidence type="ECO:0000256" key="1">
    <source>
        <dbReference type="ARBA" id="ARBA00004173"/>
    </source>
</evidence>
<comment type="similarity">
    <text evidence="2">Belongs to the ATP11 family.</text>
</comment>
<dbReference type="PANTHER" id="PTHR13126">
    <property type="entry name" value="CHAPERONE ATP11"/>
    <property type="match status" value="1"/>
</dbReference>
<proteinExistence type="inferred from homology"/>
<evidence type="ECO:0000256" key="3">
    <source>
        <dbReference type="ARBA" id="ARBA00022946"/>
    </source>
</evidence>
<dbReference type="RefSeq" id="XP_015182314.1">
    <property type="nucleotide sequence ID" value="XM_015326828.1"/>
</dbReference>
<keyword evidence="5" id="KW-0175">Coiled coil</keyword>
<sequence>MSLWFSSLFRYSRYITANKVSLSLTFMASRTKTDRVLENLKSNPYFDKYAKKIAELQLINPELLEERIEKQEQKMQKKKETQEQDRNLYQAKAKAEVLQPSPIKEARLSDIMNIDMIKGKTKEEIGEIWMEYHKQKDYICAIIESEQYERILGYGSKYPLFLLPLPRKQGYEFFLSQFQGNKVYMTSLLWYQTHKENAPECLTLTHYTEFKDSRGIVLMRGEFDLNFLNCHEAQCLTNELQLYYIGKNSQRLKLLETFNNNPNNFKYNDLINQLEKISL</sequence>
<dbReference type="GeneID" id="107069483"/>